<dbReference type="InterPro" id="IPR003764">
    <property type="entry name" value="GlcNAc_6-P_deAcase"/>
</dbReference>
<evidence type="ECO:0000256" key="2">
    <source>
        <dbReference type="ARBA" id="ARBA00022723"/>
    </source>
</evidence>
<feature type="binding site" evidence="6">
    <location>
        <position position="235"/>
    </location>
    <ligand>
        <name>substrate</name>
    </ligand>
</feature>
<comment type="caution">
    <text evidence="9">The sequence shown here is derived from an EMBL/GenBank/DDBJ whole genome shotgun (WGS) entry which is preliminary data.</text>
</comment>
<evidence type="ECO:0000259" key="8">
    <source>
        <dbReference type="Pfam" id="PF01979"/>
    </source>
</evidence>
<feature type="binding site" evidence="6">
    <location>
        <position position="259"/>
    </location>
    <ligand>
        <name>substrate</name>
    </ligand>
</feature>
<dbReference type="CDD" id="cd00854">
    <property type="entry name" value="NagA"/>
    <property type="match status" value="1"/>
</dbReference>
<dbReference type="GO" id="GO:0006046">
    <property type="term" value="P:N-acetylglucosamine catabolic process"/>
    <property type="evidence" value="ECO:0007669"/>
    <property type="project" value="TreeGrafter"/>
</dbReference>
<dbReference type="EMBL" id="QBMC01000002">
    <property type="protein sequence ID" value="PZO23343.1"/>
    <property type="molecule type" value="Genomic_DNA"/>
</dbReference>
<dbReference type="InterPro" id="IPR032466">
    <property type="entry name" value="Metal_Hydrolase"/>
</dbReference>
<feature type="domain" description="Amidohydrolase-related" evidence="8">
    <location>
        <begin position="91"/>
        <end position="376"/>
    </location>
</feature>
<reference evidence="10" key="1">
    <citation type="submission" date="2018-04" db="EMBL/GenBank/DDBJ databases">
        <authorList>
            <person name="Cornet L."/>
        </authorList>
    </citation>
    <scope>NUCLEOTIDE SEQUENCE [LARGE SCALE GENOMIC DNA]</scope>
</reference>
<evidence type="ECO:0000256" key="3">
    <source>
        <dbReference type="ARBA" id="ARBA00022801"/>
    </source>
</evidence>
<gene>
    <name evidence="9" type="primary">nagA</name>
    <name evidence="9" type="ORF">DCF25_00730</name>
</gene>
<dbReference type="NCBIfam" id="TIGR00221">
    <property type="entry name" value="nagA"/>
    <property type="match status" value="1"/>
</dbReference>
<dbReference type="SUPFAM" id="SSF51556">
    <property type="entry name" value="Metallo-dependent hydrolases"/>
    <property type="match status" value="1"/>
</dbReference>
<comment type="similarity">
    <text evidence="1 4">Belongs to the metallo-dependent hydrolases superfamily. NagA family.</text>
</comment>
<dbReference type="Gene3D" id="3.20.20.140">
    <property type="entry name" value="Metal-dependent hydrolases"/>
    <property type="match status" value="1"/>
</dbReference>
<evidence type="ECO:0000256" key="1">
    <source>
        <dbReference type="ARBA" id="ARBA00010716"/>
    </source>
</evidence>
<accession>A0A2W4UR61</accession>
<keyword evidence="4" id="KW-0119">Carbohydrate metabolism</keyword>
<keyword evidence="2 7" id="KW-0479">Metal-binding</keyword>
<feature type="binding site" evidence="6">
    <location>
        <begin position="323"/>
        <end position="325"/>
    </location>
    <ligand>
        <name>substrate</name>
    </ligand>
</feature>
<feature type="binding site" evidence="6">
    <location>
        <position position="148"/>
    </location>
    <ligand>
        <name>substrate</name>
    </ligand>
</feature>
<protein>
    <submittedName>
        <fullName evidence="9">N-acetylglucosamine-6-phosphate deacetylase</fullName>
    </submittedName>
</protein>
<dbReference type="GO" id="GO:0008448">
    <property type="term" value="F:N-acetylglucosamine-6-phosphate deacetylase activity"/>
    <property type="evidence" value="ECO:0007669"/>
    <property type="project" value="InterPro"/>
</dbReference>
<evidence type="ECO:0000256" key="5">
    <source>
        <dbReference type="PIRSR" id="PIRSR038994-1"/>
    </source>
</evidence>
<evidence type="ECO:0000256" key="6">
    <source>
        <dbReference type="PIRSR" id="PIRSR038994-2"/>
    </source>
</evidence>
<dbReference type="PIRSF" id="PIRSF038994">
    <property type="entry name" value="NagA"/>
    <property type="match status" value="1"/>
</dbReference>
<sequence>MCDDRFVVINARLPFRLGCYQLAIADNLIQSIEPMGGTAPDAGLVVDVENDWLSLGAVDLQINGALGLAFPDLRLENLDRLQAVCDLLWRQGVASFCPTLVTTSLENFQGSLRAIATFQSQQQVAEQTAKVLGVHLEGPFLNREKRGAHPAEFLQPLTLENIKTVIGDLAEAVSIVTLAPEMARDAAAIDWLIARGITVSLGHSLATAEQAKRTFDQGATMVTHAFNAMPGLHHREPGLLGAALNDARVFCGFIADGQHISSPMLDLLLRAGRGGLERDNLLGNLFLVSDALSPLGLPDGTYPWDSREIEVVEGTARLADGTLSGTTLPLIKGAENLVEWGLCSVEEAIALVTQAPRRALGLGVIAPGSLAHLLRWHWVENMRSLTWQRLKLDKSSLK</sequence>
<dbReference type="InterPro" id="IPR006680">
    <property type="entry name" value="Amidohydro-rel"/>
</dbReference>
<feature type="active site" description="Proton donor/acceptor" evidence="5">
    <location>
        <position position="290"/>
    </location>
</feature>
<dbReference type="AlphaFoldDB" id="A0A2W4UR61"/>
<feature type="binding site" evidence="7">
    <location>
        <position position="203"/>
    </location>
    <ligand>
        <name>Zn(2+)</name>
        <dbReference type="ChEBI" id="CHEBI:29105"/>
    </ligand>
</feature>
<name>A0A2W4UR61_9CYAN</name>
<comment type="cofactor">
    <cofactor evidence="7">
        <name>a divalent metal cation</name>
        <dbReference type="ChEBI" id="CHEBI:60240"/>
    </cofactor>
    <text evidence="7">Binds 1 divalent metal cation per subunit.</text>
</comment>
<dbReference type="PANTHER" id="PTHR11113:SF14">
    <property type="entry name" value="N-ACETYLGLUCOSAMINE-6-PHOSPHATE DEACETYLASE"/>
    <property type="match status" value="1"/>
</dbReference>
<evidence type="ECO:0000313" key="10">
    <source>
        <dbReference type="Proteomes" id="UP000249354"/>
    </source>
</evidence>
<dbReference type="GO" id="GO:0046872">
    <property type="term" value="F:metal ion binding"/>
    <property type="evidence" value="ECO:0007669"/>
    <property type="project" value="UniProtKB-KW"/>
</dbReference>
<proteinExistence type="inferred from homology"/>
<feature type="binding site" evidence="7">
    <location>
        <position position="224"/>
    </location>
    <ligand>
        <name>Zn(2+)</name>
        <dbReference type="ChEBI" id="CHEBI:29105"/>
    </ligand>
</feature>
<feature type="binding site" evidence="6">
    <location>
        <begin position="227"/>
        <end position="228"/>
    </location>
    <ligand>
        <name>substrate</name>
    </ligand>
</feature>
<dbReference type="PANTHER" id="PTHR11113">
    <property type="entry name" value="N-ACETYLGLUCOSAMINE-6-PHOSPHATE DEACETYLASE"/>
    <property type="match status" value="1"/>
</dbReference>
<keyword evidence="3 4" id="KW-0378">Hydrolase</keyword>
<evidence type="ECO:0000256" key="4">
    <source>
        <dbReference type="PIRNR" id="PIRNR038994"/>
    </source>
</evidence>
<dbReference type="Pfam" id="PF01979">
    <property type="entry name" value="Amidohydro_1"/>
    <property type="match status" value="1"/>
</dbReference>
<organism evidence="9 10">
    <name type="scientific">Leptolyngbya foveolarum</name>
    <dbReference type="NCBI Taxonomy" id="47253"/>
    <lineage>
        <taxon>Bacteria</taxon>
        <taxon>Bacillati</taxon>
        <taxon>Cyanobacteriota</taxon>
        <taxon>Cyanophyceae</taxon>
        <taxon>Leptolyngbyales</taxon>
        <taxon>Leptolyngbyaceae</taxon>
        <taxon>Leptolyngbya group</taxon>
        <taxon>Leptolyngbya</taxon>
    </lineage>
</organism>
<evidence type="ECO:0000256" key="7">
    <source>
        <dbReference type="PIRSR" id="PIRSR038994-3"/>
    </source>
</evidence>
<feature type="binding site" evidence="7">
    <location>
        <position position="137"/>
    </location>
    <ligand>
        <name>Zn(2+)</name>
        <dbReference type="ChEBI" id="CHEBI:29105"/>
    </ligand>
</feature>
<dbReference type="Proteomes" id="UP000249354">
    <property type="component" value="Unassembled WGS sequence"/>
</dbReference>
<evidence type="ECO:0000313" key="9">
    <source>
        <dbReference type="EMBL" id="PZO23343.1"/>
    </source>
</evidence>
<reference evidence="9 10" key="2">
    <citation type="submission" date="2018-06" db="EMBL/GenBank/DDBJ databases">
        <title>Metagenomic assembly of (sub)arctic Cyanobacteria and their associated microbiome from non-axenic cultures.</title>
        <authorList>
            <person name="Baurain D."/>
        </authorList>
    </citation>
    <scope>NUCLEOTIDE SEQUENCE [LARGE SCALE GENOMIC DNA]</scope>
    <source>
        <strain evidence="9">ULC129bin1</strain>
    </source>
</reference>